<evidence type="ECO:0008006" key="4">
    <source>
        <dbReference type="Google" id="ProtNLM"/>
    </source>
</evidence>
<evidence type="ECO:0000256" key="1">
    <source>
        <dbReference type="SAM" id="Phobius"/>
    </source>
</evidence>
<reference evidence="2" key="2">
    <citation type="submission" date="2024-06" db="UniProtKB">
        <authorList>
            <consortium name="EnsemblMetazoa"/>
        </authorList>
    </citation>
    <scope>IDENTIFICATION</scope>
</reference>
<sequence>MLQRQQQQQLQEEAMGTSMGTILHLIIVIIITVICALFNITSLISVGIPAIICSSMAYRNKKKEKYATAKKLGYMAYFLSLFNIIFTAIFAIMAIIATSFSFMS</sequence>
<organism evidence="2 3">
    <name type="scientific">Amphimedon queenslandica</name>
    <name type="common">Sponge</name>
    <dbReference type="NCBI Taxonomy" id="400682"/>
    <lineage>
        <taxon>Eukaryota</taxon>
        <taxon>Metazoa</taxon>
        <taxon>Porifera</taxon>
        <taxon>Demospongiae</taxon>
        <taxon>Heteroscleromorpha</taxon>
        <taxon>Haplosclerida</taxon>
        <taxon>Niphatidae</taxon>
        <taxon>Amphimedon</taxon>
    </lineage>
</organism>
<dbReference type="AlphaFoldDB" id="A0AAN0K554"/>
<feature type="transmembrane region" description="Helical" evidence="1">
    <location>
        <begin position="22"/>
        <end position="53"/>
    </location>
</feature>
<keyword evidence="1" id="KW-1133">Transmembrane helix</keyword>
<dbReference type="GeneID" id="109593777"/>
<feature type="transmembrane region" description="Helical" evidence="1">
    <location>
        <begin position="74"/>
        <end position="102"/>
    </location>
</feature>
<dbReference type="Proteomes" id="UP000007879">
    <property type="component" value="Unassembled WGS sequence"/>
</dbReference>
<name>A0AAN0K554_AMPQE</name>
<dbReference type="RefSeq" id="XP_019864441.1">
    <property type="nucleotide sequence ID" value="XM_020008882.1"/>
</dbReference>
<accession>A0AAN0K554</accession>
<keyword evidence="1" id="KW-0812">Transmembrane</keyword>
<reference evidence="3" key="1">
    <citation type="journal article" date="2010" name="Nature">
        <title>The Amphimedon queenslandica genome and the evolution of animal complexity.</title>
        <authorList>
            <person name="Srivastava M."/>
            <person name="Simakov O."/>
            <person name="Chapman J."/>
            <person name="Fahey B."/>
            <person name="Gauthier M.E."/>
            <person name="Mitros T."/>
            <person name="Richards G.S."/>
            <person name="Conaco C."/>
            <person name="Dacre M."/>
            <person name="Hellsten U."/>
            <person name="Larroux C."/>
            <person name="Putnam N.H."/>
            <person name="Stanke M."/>
            <person name="Adamska M."/>
            <person name="Darling A."/>
            <person name="Degnan S.M."/>
            <person name="Oakley T.H."/>
            <person name="Plachetzki D.C."/>
            <person name="Zhai Y."/>
            <person name="Adamski M."/>
            <person name="Calcino A."/>
            <person name="Cummins S.F."/>
            <person name="Goodstein D.M."/>
            <person name="Harris C."/>
            <person name="Jackson D.J."/>
            <person name="Leys S.P."/>
            <person name="Shu S."/>
            <person name="Woodcroft B.J."/>
            <person name="Vervoort M."/>
            <person name="Kosik K.S."/>
            <person name="Manning G."/>
            <person name="Degnan B.M."/>
            <person name="Rokhsar D.S."/>
        </authorList>
    </citation>
    <scope>NUCLEOTIDE SEQUENCE [LARGE SCALE GENOMIC DNA]</scope>
</reference>
<keyword evidence="3" id="KW-1185">Reference proteome</keyword>
<dbReference type="KEGG" id="aqu:109593777"/>
<proteinExistence type="predicted"/>
<protein>
    <recommendedName>
        <fullName evidence="4">DUF4190 domain-containing protein</fullName>
    </recommendedName>
</protein>
<evidence type="ECO:0000313" key="3">
    <source>
        <dbReference type="Proteomes" id="UP000007879"/>
    </source>
</evidence>
<evidence type="ECO:0000313" key="2">
    <source>
        <dbReference type="EnsemblMetazoa" id="XP_019864441.1"/>
    </source>
</evidence>
<dbReference type="EnsemblMetazoa" id="XM_020008882.1">
    <property type="protein sequence ID" value="XP_019864441.1"/>
    <property type="gene ID" value="LOC109593777"/>
</dbReference>
<keyword evidence="1" id="KW-0472">Membrane</keyword>